<dbReference type="AlphaFoldDB" id="Q66S11"/>
<protein>
    <submittedName>
        <fullName evidence="3">Immunoglobulin-binding protein 1-like protein</fullName>
    </submittedName>
</protein>
<proteinExistence type="inferred from homology"/>
<dbReference type="InterPro" id="IPR038511">
    <property type="entry name" value="TAP42/TAP46-like_sf"/>
</dbReference>
<dbReference type="Gene3D" id="1.25.40.540">
    <property type="entry name" value="TAP42-like family"/>
    <property type="match status" value="1"/>
</dbReference>
<feature type="compositionally biased region" description="Basic and acidic residues" evidence="2">
    <location>
        <begin position="405"/>
        <end position="432"/>
    </location>
</feature>
<comment type="similarity">
    <text evidence="1">Belongs to the IGBP1/TAP42 family.</text>
</comment>
<name>Q66S11_OIKDI</name>
<dbReference type="GO" id="GO:0051721">
    <property type="term" value="F:protein phosphatase 2A binding"/>
    <property type="evidence" value="ECO:0007669"/>
    <property type="project" value="TreeGrafter"/>
</dbReference>
<dbReference type="InterPro" id="IPR007304">
    <property type="entry name" value="TAP46-like"/>
</dbReference>
<dbReference type="Pfam" id="PF04177">
    <property type="entry name" value="TAP42"/>
    <property type="match status" value="2"/>
</dbReference>
<gene>
    <name evidence="3" type="ORF">008-44</name>
</gene>
<accession>Q66S11</accession>
<reference evidence="3" key="1">
    <citation type="journal article" date="2004" name="Nature">
        <title>Hox cluster disintegration with persistent anteroposterior order of expression in Oikopleura dioica.</title>
        <authorList>
            <person name="Seo H.C."/>
            <person name="Edvardsen R.B."/>
            <person name="Maeland A.D."/>
            <person name="Bjordal M."/>
            <person name="Jensen M.F."/>
            <person name="Hansen A."/>
            <person name="Flaat M."/>
            <person name="Weissenbach J."/>
            <person name="Lehrach H."/>
            <person name="Wincker P."/>
            <person name="Reinhardt R."/>
            <person name="Chourrout D."/>
        </authorList>
    </citation>
    <scope>NUCLEOTIDE SEQUENCE</scope>
</reference>
<dbReference type="GO" id="GO:0005829">
    <property type="term" value="C:cytosol"/>
    <property type="evidence" value="ECO:0007669"/>
    <property type="project" value="TreeGrafter"/>
</dbReference>
<evidence type="ECO:0000256" key="1">
    <source>
        <dbReference type="ARBA" id="ARBA00034730"/>
    </source>
</evidence>
<sequence length="432" mass="50929">MELAESLWTYLAHQEEFQIEDDESEDALIIDRYFNPEGIEYLVHYVRKNLRLMDEKTFMDFKLAANLVDTDDEKFTAIQRHFRGTSSNGKGMEAQVWKNMESLNPSVLHSSVRFCLCTGHRHSEYYAKIVFIDYFAMDNKDLPNLFIDIIQNWRRIEKEAASIDYKEMIDVTMKANDRIQSLSLFSCNEDIEEVSTKSLKYILMNFFEAEFRLKSHEANPQIVTLKSIMGCLLSYLKILNDYGLACPKKSYPDRRTQKVEVFKRKKEISESMKAYEYCLEDESDDDEIERKYWMNFITFAELISNEHMSIFINKTCLNLTFCGEAGVRPEQPKPRPPTQPFMIAKNEEMKRVFGLGYPSRPVYTVEEFGEKQVELMQQQKREKARQIADNPPRDNSLELTWAEEDSQRKKDQMWDEHKDTTRRGDGNRKNMG</sequence>
<evidence type="ECO:0000256" key="2">
    <source>
        <dbReference type="SAM" id="MobiDB-lite"/>
    </source>
</evidence>
<dbReference type="GO" id="GO:0035303">
    <property type="term" value="P:regulation of dephosphorylation"/>
    <property type="evidence" value="ECO:0007669"/>
    <property type="project" value="TreeGrafter"/>
</dbReference>
<organism evidence="3">
    <name type="scientific">Oikopleura dioica</name>
    <name type="common">Tunicate</name>
    <dbReference type="NCBI Taxonomy" id="34765"/>
    <lineage>
        <taxon>Eukaryota</taxon>
        <taxon>Metazoa</taxon>
        <taxon>Chordata</taxon>
        <taxon>Tunicata</taxon>
        <taxon>Appendicularia</taxon>
        <taxon>Copelata</taxon>
        <taxon>Oikopleuridae</taxon>
        <taxon>Oikopleura</taxon>
    </lineage>
</organism>
<reference evidence="3" key="2">
    <citation type="journal article" date="2005" name="Curr. Biol.">
        <title>Remodelling of the homeobox gene complement in the tunicate Oikopleura dioica.</title>
        <authorList>
            <person name="Edvardsen R.B."/>
            <person name="Seo H.C."/>
            <person name="Jensen M.F."/>
            <person name="Mialon A."/>
            <person name="Mikhaleva J."/>
            <person name="Bjordal M."/>
            <person name="Cartry J."/>
            <person name="Reinhardt R."/>
            <person name="Weissenbach J."/>
            <person name="Wincker P."/>
            <person name="Chourrout D."/>
        </authorList>
    </citation>
    <scope>NUCLEOTIDE SEQUENCE</scope>
</reference>
<dbReference type="PANTHER" id="PTHR10933:SF9">
    <property type="entry name" value="IMMUNOGLOBULIN-BINDING PROTEIN 1"/>
    <property type="match status" value="1"/>
</dbReference>
<feature type="region of interest" description="Disordered" evidence="2">
    <location>
        <begin position="379"/>
        <end position="432"/>
    </location>
</feature>
<dbReference type="GO" id="GO:0009966">
    <property type="term" value="P:regulation of signal transduction"/>
    <property type="evidence" value="ECO:0007669"/>
    <property type="project" value="InterPro"/>
</dbReference>
<feature type="compositionally biased region" description="Basic and acidic residues" evidence="2">
    <location>
        <begin position="379"/>
        <end position="396"/>
    </location>
</feature>
<dbReference type="PANTHER" id="PTHR10933">
    <property type="entry name" value="IMMUNOGLOBULIN-BINDING PROTEIN 1"/>
    <property type="match status" value="1"/>
</dbReference>
<evidence type="ECO:0000313" key="3">
    <source>
        <dbReference type="EMBL" id="AAT47881.1"/>
    </source>
</evidence>
<dbReference type="EMBL" id="AY613856">
    <property type="protein sequence ID" value="AAT47881.1"/>
    <property type="molecule type" value="Genomic_DNA"/>
</dbReference>